<evidence type="ECO:0000313" key="3">
    <source>
        <dbReference type="EMBL" id="GGF50221.1"/>
    </source>
</evidence>
<dbReference type="InterPro" id="IPR015424">
    <property type="entry name" value="PyrdxlP-dep_Trfase"/>
</dbReference>
<keyword evidence="3" id="KW-0808">Transferase</keyword>
<dbReference type="Gene3D" id="3.90.1150.10">
    <property type="entry name" value="Aspartate Aminotransferase, domain 1"/>
    <property type="match status" value="1"/>
</dbReference>
<dbReference type="AlphaFoldDB" id="A0A8J2Z0E9"/>
<organism evidence="3 4">
    <name type="scientific">Aliidongia dinghuensis</name>
    <dbReference type="NCBI Taxonomy" id="1867774"/>
    <lineage>
        <taxon>Bacteria</taxon>
        <taxon>Pseudomonadati</taxon>
        <taxon>Pseudomonadota</taxon>
        <taxon>Alphaproteobacteria</taxon>
        <taxon>Rhodospirillales</taxon>
        <taxon>Dongiaceae</taxon>
        <taxon>Aliidongia</taxon>
    </lineage>
</organism>
<dbReference type="InterPro" id="IPR015421">
    <property type="entry name" value="PyrdxlP-dep_Trfase_major"/>
</dbReference>
<dbReference type="SUPFAM" id="SSF53383">
    <property type="entry name" value="PLP-dependent transferases"/>
    <property type="match status" value="1"/>
</dbReference>
<dbReference type="PANTHER" id="PTHR43586:SF15">
    <property type="entry name" value="BLR3095 PROTEIN"/>
    <property type="match status" value="1"/>
</dbReference>
<proteinExistence type="predicted"/>
<accession>A0A8J2Z0E9</accession>
<protein>
    <submittedName>
        <fullName evidence="3">Aminotransferase</fullName>
    </submittedName>
</protein>
<keyword evidence="3" id="KW-0032">Aminotransferase</keyword>
<dbReference type="InterPro" id="IPR015422">
    <property type="entry name" value="PyrdxlP-dep_Trfase_small"/>
</dbReference>
<dbReference type="GO" id="GO:0008483">
    <property type="term" value="F:transaminase activity"/>
    <property type="evidence" value="ECO:0007669"/>
    <property type="project" value="UniProtKB-KW"/>
</dbReference>
<evidence type="ECO:0000256" key="1">
    <source>
        <dbReference type="ARBA" id="ARBA00022898"/>
    </source>
</evidence>
<dbReference type="Proteomes" id="UP000646365">
    <property type="component" value="Unassembled WGS sequence"/>
</dbReference>
<reference evidence="3" key="2">
    <citation type="submission" date="2020-09" db="EMBL/GenBank/DDBJ databases">
        <authorList>
            <person name="Sun Q."/>
            <person name="Zhou Y."/>
        </authorList>
    </citation>
    <scope>NUCLEOTIDE SEQUENCE</scope>
    <source>
        <strain evidence="3">CGMCC 1.15725</strain>
    </source>
</reference>
<sequence>MSRHYDVAAVRSQFPVTERFLYLDSAYQTPLASSVRDALMRFYTEGYESAGPKSVWLDRIERTRGRVAKLLNAAPGEIAFTKNTSEGMNIAANALPLAPGDNVLLVEGDHPNNAYAFLNLRRKGVEIRFIPLTGETATAEMFEPYVDKRTRAISLSHVTFHAGHRFNLDSIGKFCAEHGLYLVVDAMQSTGVLRLDVKALSASFVGSGCHKGLLTPQGLGILYCKEELEEMQPAYLAFSGLANPPGDLIARADNMALKPGAGRFEIGNFNISDIHALDASLDLIESVGVDAIEAHLYELGDHLIGHLDELGIPLVGPRAAKDRAPHIYVANLPGEGWPEYFASQQVRVTPERDGIRISFGLFNTFEDVDRFAAIVANRGKVDAPAASAPTSLD</sequence>
<reference evidence="3" key="1">
    <citation type="journal article" date="2014" name="Int. J. Syst. Evol. Microbiol.">
        <title>Complete genome sequence of Corynebacterium casei LMG S-19264T (=DSM 44701T), isolated from a smear-ripened cheese.</title>
        <authorList>
            <consortium name="US DOE Joint Genome Institute (JGI-PGF)"/>
            <person name="Walter F."/>
            <person name="Albersmeier A."/>
            <person name="Kalinowski J."/>
            <person name="Ruckert C."/>
        </authorList>
    </citation>
    <scope>NUCLEOTIDE SEQUENCE</scope>
    <source>
        <strain evidence="3">CGMCC 1.15725</strain>
    </source>
</reference>
<dbReference type="EMBL" id="BMJQ01000033">
    <property type="protein sequence ID" value="GGF50221.1"/>
    <property type="molecule type" value="Genomic_DNA"/>
</dbReference>
<dbReference type="PANTHER" id="PTHR43586">
    <property type="entry name" value="CYSTEINE DESULFURASE"/>
    <property type="match status" value="1"/>
</dbReference>
<keyword evidence="1" id="KW-0663">Pyridoxal phosphate</keyword>
<evidence type="ECO:0000313" key="4">
    <source>
        <dbReference type="Proteomes" id="UP000646365"/>
    </source>
</evidence>
<dbReference type="Pfam" id="PF00266">
    <property type="entry name" value="Aminotran_5"/>
    <property type="match status" value="1"/>
</dbReference>
<gene>
    <name evidence="3" type="ORF">GCM10011611_65790</name>
</gene>
<keyword evidence="4" id="KW-1185">Reference proteome</keyword>
<evidence type="ECO:0000259" key="2">
    <source>
        <dbReference type="Pfam" id="PF00266"/>
    </source>
</evidence>
<name>A0A8J2Z0E9_9PROT</name>
<feature type="domain" description="Aminotransferase class V" evidence="2">
    <location>
        <begin position="22"/>
        <end position="325"/>
    </location>
</feature>
<dbReference type="InterPro" id="IPR000192">
    <property type="entry name" value="Aminotrans_V_dom"/>
</dbReference>
<comment type="caution">
    <text evidence="3">The sequence shown here is derived from an EMBL/GenBank/DDBJ whole genome shotgun (WGS) entry which is preliminary data.</text>
</comment>
<dbReference type="Gene3D" id="3.40.640.10">
    <property type="entry name" value="Type I PLP-dependent aspartate aminotransferase-like (Major domain)"/>
    <property type="match status" value="1"/>
</dbReference>